<dbReference type="Pfam" id="PF24980">
    <property type="entry name" value="LSU"/>
    <property type="match status" value="1"/>
</dbReference>
<protein>
    <submittedName>
        <fullName evidence="2">Uncharacterized protein</fullName>
    </submittedName>
</protein>
<dbReference type="PANTHER" id="PTHR34283">
    <property type="entry name" value="PROTEIN RESPONSE TO LOW SULFUR 1"/>
    <property type="match status" value="1"/>
</dbReference>
<feature type="compositionally biased region" description="Basic and acidic residues" evidence="1">
    <location>
        <begin position="18"/>
        <end position="35"/>
    </location>
</feature>
<accession>A0A445B640</accession>
<comment type="caution">
    <text evidence="2">The sequence shown here is derived from an EMBL/GenBank/DDBJ whole genome shotgun (WGS) entry which is preliminary data.</text>
</comment>
<keyword evidence="3" id="KW-1185">Reference proteome</keyword>
<dbReference type="AlphaFoldDB" id="A0A445B640"/>
<feature type="region of interest" description="Disordered" evidence="1">
    <location>
        <begin position="10"/>
        <end position="35"/>
    </location>
</feature>
<evidence type="ECO:0000313" key="2">
    <source>
        <dbReference type="EMBL" id="RYR34096.1"/>
    </source>
</evidence>
<dbReference type="OrthoDB" id="1888446at2759"/>
<dbReference type="InterPro" id="IPR039282">
    <property type="entry name" value="LSU"/>
</dbReference>
<proteinExistence type="predicted"/>
<evidence type="ECO:0000313" key="3">
    <source>
        <dbReference type="Proteomes" id="UP000289738"/>
    </source>
</evidence>
<dbReference type="STRING" id="3818.A0A445B640"/>
<dbReference type="EMBL" id="SDMP01000010">
    <property type="protein sequence ID" value="RYR34096.1"/>
    <property type="molecule type" value="Genomic_DNA"/>
</dbReference>
<dbReference type="GO" id="GO:0098869">
    <property type="term" value="P:cellular oxidant detoxification"/>
    <property type="evidence" value="ECO:0007669"/>
    <property type="project" value="InterPro"/>
</dbReference>
<evidence type="ECO:0000256" key="1">
    <source>
        <dbReference type="SAM" id="MobiDB-lite"/>
    </source>
</evidence>
<sequence>MAMMMAAIGIGAGNKKAMKPEKDAPPAAELKRRNDELEKQLRESKEREEEMRRQLQSAFERLRVAEEAEERLCSQLGELEAEAVHQAREYHARIVSLMEQLSRANMLLHKAGASPSSSSSISIHSSS</sequence>
<dbReference type="SMR" id="A0A445B640"/>
<name>A0A445B640_ARAHY</name>
<gene>
    <name evidence="2" type="ORF">Ahy_A10g048817</name>
</gene>
<dbReference type="Gramene" id="arahy.Tifrunner.gnm2.ann2.Ah10g231800.1">
    <property type="protein sequence ID" value="arahy.Tifrunner.gnm2.ann2.Ah10g231800.1-CDS-1"/>
    <property type="gene ID" value="arahy.Tifrunner.gnm2.ann2.Ah10g231800"/>
</dbReference>
<reference evidence="2 3" key="1">
    <citation type="submission" date="2019-01" db="EMBL/GenBank/DDBJ databases">
        <title>Sequencing of cultivated peanut Arachis hypogaea provides insights into genome evolution and oil improvement.</title>
        <authorList>
            <person name="Chen X."/>
        </authorList>
    </citation>
    <scope>NUCLEOTIDE SEQUENCE [LARGE SCALE GENOMIC DNA]</scope>
    <source>
        <strain evidence="3">cv. Fuhuasheng</strain>
        <tissue evidence="2">Leaves</tissue>
    </source>
</reference>
<dbReference type="PANTHER" id="PTHR34283:SF1">
    <property type="entry name" value="PROTEIN RESPONSE TO LOW SULFUR 1"/>
    <property type="match status" value="1"/>
</dbReference>
<dbReference type="Proteomes" id="UP000289738">
    <property type="component" value="Chromosome A10"/>
</dbReference>
<organism evidence="2 3">
    <name type="scientific">Arachis hypogaea</name>
    <name type="common">Peanut</name>
    <dbReference type="NCBI Taxonomy" id="3818"/>
    <lineage>
        <taxon>Eukaryota</taxon>
        <taxon>Viridiplantae</taxon>
        <taxon>Streptophyta</taxon>
        <taxon>Embryophyta</taxon>
        <taxon>Tracheophyta</taxon>
        <taxon>Spermatophyta</taxon>
        <taxon>Magnoliopsida</taxon>
        <taxon>eudicotyledons</taxon>
        <taxon>Gunneridae</taxon>
        <taxon>Pentapetalae</taxon>
        <taxon>rosids</taxon>
        <taxon>fabids</taxon>
        <taxon>Fabales</taxon>
        <taxon>Fabaceae</taxon>
        <taxon>Papilionoideae</taxon>
        <taxon>50 kb inversion clade</taxon>
        <taxon>dalbergioids sensu lato</taxon>
        <taxon>Dalbergieae</taxon>
        <taxon>Pterocarpus clade</taxon>
        <taxon>Arachis</taxon>
    </lineage>
</organism>